<keyword evidence="2" id="KW-1185">Reference proteome</keyword>
<evidence type="ECO:0000313" key="2">
    <source>
        <dbReference type="Proteomes" id="UP000243459"/>
    </source>
</evidence>
<dbReference type="PANTHER" id="PTHR11697">
    <property type="entry name" value="GENERAL TRANSCRIPTION FACTOR 2-RELATED ZINC FINGER PROTEIN"/>
    <property type="match status" value="1"/>
</dbReference>
<protein>
    <submittedName>
        <fullName evidence="1">Uncharacterized protein</fullName>
    </submittedName>
</protein>
<sequence length="206" mass="23701">MKSRYVKANKSKRLAPFVTNFDYFKNDCFLHVIDFVLKELNDRFTPENTELLNCVASLSPCSSFEAFDTKSLVRLARLYPNDFEDVTDKELSSQFETYIECVKMDDNFSNLKGKGFSKNRFALCIDLMATTEGKQMATEDAKIDLSFSGVVAMIFFEIDQEWDDRRGQRSFTAVSSRMTSSLQRSSRSQASPWPPMRLLRYSSLLS</sequence>
<reference evidence="2" key="1">
    <citation type="journal article" date="2017" name="Nat. Commun.">
        <title>The asparagus genome sheds light on the origin and evolution of a young Y chromosome.</title>
        <authorList>
            <person name="Harkess A."/>
            <person name="Zhou J."/>
            <person name="Xu C."/>
            <person name="Bowers J.E."/>
            <person name="Van der Hulst R."/>
            <person name="Ayyampalayam S."/>
            <person name="Mercati F."/>
            <person name="Riccardi P."/>
            <person name="McKain M.R."/>
            <person name="Kakrana A."/>
            <person name="Tang H."/>
            <person name="Ray J."/>
            <person name="Groenendijk J."/>
            <person name="Arikit S."/>
            <person name="Mathioni S.M."/>
            <person name="Nakano M."/>
            <person name="Shan H."/>
            <person name="Telgmann-Rauber A."/>
            <person name="Kanno A."/>
            <person name="Yue Z."/>
            <person name="Chen H."/>
            <person name="Li W."/>
            <person name="Chen Y."/>
            <person name="Xu X."/>
            <person name="Zhang Y."/>
            <person name="Luo S."/>
            <person name="Chen H."/>
            <person name="Gao J."/>
            <person name="Mao Z."/>
            <person name="Pires J.C."/>
            <person name="Luo M."/>
            <person name="Kudrna D."/>
            <person name="Wing R.A."/>
            <person name="Meyers B.C."/>
            <person name="Yi K."/>
            <person name="Kong H."/>
            <person name="Lavrijsen P."/>
            <person name="Sunseri F."/>
            <person name="Falavigna A."/>
            <person name="Ye Y."/>
            <person name="Leebens-Mack J.H."/>
            <person name="Chen G."/>
        </authorList>
    </citation>
    <scope>NUCLEOTIDE SEQUENCE [LARGE SCALE GENOMIC DNA]</scope>
    <source>
        <strain evidence="2">cv. DH0086</strain>
    </source>
</reference>
<dbReference type="InterPro" id="IPR055298">
    <property type="entry name" value="AtLOH3-like"/>
</dbReference>
<name>A0A5P1EBI5_ASPOF</name>
<dbReference type="PANTHER" id="PTHR11697:SF230">
    <property type="entry name" value="ZINC FINGER, MYM DOMAIN CONTAINING 1"/>
    <property type="match status" value="1"/>
</dbReference>
<gene>
    <name evidence="1" type="ORF">A4U43_C07F12880</name>
</gene>
<proteinExistence type="predicted"/>
<dbReference type="AlphaFoldDB" id="A0A5P1EBI5"/>
<dbReference type="Gramene" id="ONK63245">
    <property type="protein sequence ID" value="ONK63245"/>
    <property type="gene ID" value="A4U43_C07F12880"/>
</dbReference>
<organism evidence="1 2">
    <name type="scientific">Asparagus officinalis</name>
    <name type="common">Garden asparagus</name>
    <dbReference type="NCBI Taxonomy" id="4686"/>
    <lineage>
        <taxon>Eukaryota</taxon>
        <taxon>Viridiplantae</taxon>
        <taxon>Streptophyta</taxon>
        <taxon>Embryophyta</taxon>
        <taxon>Tracheophyta</taxon>
        <taxon>Spermatophyta</taxon>
        <taxon>Magnoliopsida</taxon>
        <taxon>Liliopsida</taxon>
        <taxon>Asparagales</taxon>
        <taxon>Asparagaceae</taxon>
        <taxon>Asparagoideae</taxon>
        <taxon>Asparagus</taxon>
    </lineage>
</organism>
<accession>A0A5P1EBI5</accession>
<dbReference type="EMBL" id="CM007387">
    <property type="protein sequence ID" value="ONK63245.1"/>
    <property type="molecule type" value="Genomic_DNA"/>
</dbReference>
<dbReference type="Proteomes" id="UP000243459">
    <property type="component" value="Chromosome 7"/>
</dbReference>
<evidence type="ECO:0000313" key="1">
    <source>
        <dbReference type="EMBL" id="ONK63245.1"/>
    </source>
</evidence>